<keyword evidence="3" id="KW-1185">Reference proteome</keyword>
<protein>
    <submittedName>
        <fullName evidence="2">Uncharacterized protein</fullName>
    </submittedName>
</protein>
<name>A0ABV0NBN6_9TELE</name>
<reference evidence="2 3" key="1">
    <citation type="submission" date="2021-06" db="EMBL/GenBank/DDBJ databases">
        <authorList>
            <person name="Palmer J.M."/>
        </authorList>
    </citation>
    <scope>NUCLEOTIDE SEQUENCE [LARGE SCALE GENOMIC DNA]</scope>
    <source>
        <strain evidence="2 3">GA_2019</strain>
        <tissue evidence="2">Muscle</tissue>
    </source>
</reference>
<proteinExistence type="predicted"/>
<dbReference type="Proteomes" id="UP001476798">
    <property type="component" value="Unassembled WGS sequence"/>
</dbReference>
<comment type="caution">
    <text evidence="2">The sequence shown here is derived from an EMBL/GenBank/DDBJ whole genome shotgun (WGS) entry which is preliminary data.</text>
</comment>
<gene>
    <name evidence="2" type="ORF">GOODEAATRI_012881</name>
</gene>
<feature type="region of interest" description="Disordered" evidence="1">
    <location>
        <begin position="70"/>
        <end position="120"/>
    </location>
</feature>
<evidence type="ECO:0000313" key="2">
    <source>
        <dbReference type="EMBL" id="MEQ2168299.1"/>
    </source>
</evidence>
<dbReference type="PANTHER" id="PTHR13284:SF10">
    <property type="entry name" value="SELENOCYSTEINE INSERTION SEQUENCE-BINDING PROTEIN 2-LIKE"/>
    <property type="match status" value="1"/>
</dbReference>
<feature type="region of interest" description="Disordered" evidence="1">
    <location>
        <begin position="1"/>
        <end position="29"/>
    </location>
</feature>
<organism evidence="2 3">
    <name type="scientific">Goodea atripinnis</name>
    <dbReference type="NCBI Taxonomy" id="208336"/>
    <lineage>
        <taxon>Eukaryota</taxon>
        <taxon>Metazoa</taxon>
        <taxon>Chordata</taxon>
        <taxon>Craniata</taxon>
        <taxon>Vertebrata</taxon>
        <taxon>Euteleostomi</taxon>
        <taxon>Actinopterygii</taxon>
        <taxon>Neopterygii</taxon>
        <taxon>Teleostei</taxon>
        <taxon>Neoteleostei</taxon>
        <taxon>Acanthomorphata</taxon>
        <taxon>Ovalentaria</taxon>
        <taxon>Atherinomorphae</taxon>
        <taxon>Cyprinodontiformes</taxon>
        <taxon>Goodeidae</taxon>
        <taxon>Goodea</taxon>
    </lineage>
</organism>
<dbReference type="InterPro" id="IPR040051">
    <property type="entry name" value="SECISBP2"/>
</dbReference>
<sequence length="120" mass="12562">MGVVTAGGPVQRSSKPEPASAQTHAQPKLPKNLAMRSMEMSASSLQMICRVSLPPRKFLLVVCLTENGLSVPSDGSLSPASQNSPYSITPVSQGSPASSGIGSPMASNAITKIHSRRFRE</sequence>
<dbReference type="EMBL" id="JAHRIO010030827">
    <property type="protein sequence ID" value="MEQ2168299.1"/>
    <property type="molecule type" value="Genomic_DNA"/>
</dbReference>
<evidence type="ECO:0000313" key="3">
    <source>
        <dbReference type="Proteomes" id="UP001476798"/>
    </source>
</evidence>
<accession>A0ABV0NBN6</accession>
<feature type="compositionally biased region" description="Polar residues" evidence="1">
    <location>
        <begin position="70"/>
        <end position="110"/>
    </location>
</feature>
<evidence type="ECO:0000256" key="1">
    <source>
        <dbReference type="SAM" id="MobiDB-lite"/>
    </source>
</evidence>
<dbReference type="PANTHER" id="PTHR13284">
    <property type="entry name" value="GH01354P"/>
    <property type="match status" value="1"/>
</dbReference>